<keyword evidence="3" id="KW-1185">Reference proteome</keyword>
<dbReference type="EMBL" id="CP061539">
    <property type="protein sequence ID" value="QNV37864.1"/>
    <property type="molecule type" value="Genomic_DNA"/>
</dbReference>
<dbReference type="RefSeq" id="WP_190724669.1">
    <property type="nucleotide sequence ID" value="NZ_CP061539.1"/>
</dbReference>
<sequence length="188" mass="19217">MTSSNLARSLFVPTVVMALVNLVFGLVTVFWQVPTLTGAAIALGLFFIGLGAANFMTSTAVGAFDAEFAPVVQALKSVALLQLAGGVLTMILPHTSLWVIVVGSLVLGISGVLTMLLGLRGKDALPVDKDWRIAGFVLTVAGALIPVIGDLGAKAILGVSGGGALIAGIFMMIGALTVRSDAKKIEAR</sequence>
<dbReference type="AlphaFoldDB" id="A0A7H2BDW8"/>
<organism evidence="2 3">
    <name type="scientific">Rothia terrae</name>
    <dbReference type="NCBI Taxonomy" id="396015"/>
    <lineage>
        <taxon>Bacteria</taxon>
        <taxon>Bacillati</taxon>
        <taxon>Actinomycetota</taxon>
        <taxon>Actinomycetes</taxon>
        <taxon>Micrococcales</taxon>
        <taxon>Micrococcaceae</taxon>
        <taxon>Rothia</taxon>
    </lineage>
</organism>
<evidence type="ECO:0008006" key="4">
    <source>
        <dbReference type="Google" id="ProtNLM"/>
    </source>
</evidence>
<evidence type="ECO:0000256" key="1">
    <source>
        <dbReference type="SAM" id="Phobius"/>
    </source>
</evidence>
<protein>
    <recommendedName>
        <fullName evidence="4">DUF308 domain-containing protein</fullName>
    </recommendedName>
</protein>
<keyword evidence="1" id="KW-1133">Transmembrane helix</keyword>
<dbReference type="Proteomes" id="UP000516404">
    <property type="component" value="Chromosome"/>
</dbReference>
<evidence type="ECO:0000313" key="2">
    <source>
        <dbReference type="EMBL" id="QNV37864.1"/>
    </source>
</evidence>
<feature type="transmembrane region" description="Helical" evidence="1">
    <location>
        <begin position="131"/>
        <end position="149"/>
    </location>
</feature>
<dbReference type="GeneID" id="96622739"/>
<dbReference type="KEGG" id="rter:IDM49_00695"/>
<proteinExistence type="predicted"/>
<name>A0A7H2BDW8_9MICC</name>
<feature type="transmembrane region" description="Helical" evidence="1">
    <location>
        <begin position="98"/>
        <end position="119"/>
    </location>
</feature>
<feature type="transmembrane region" description="Helical" evidence="1">
    <location>
        <begin position="39"/>
        <end position="62"/>
    </location>
</feature>
<keyword evidence="1" id="KW-0472">Membrane</keyword>
<feature type="transmembrane region" description="Helical" evidence="1">
    <location>
        <begin position="74"/>
        <end position="92"/>
    </location>
</feature>
<feature type="transmembrane region" description="Helical" evidence="1">
    <location>
        <begin position="12"/>
        <end position="33"/>
    </location>
</feature>
<gene>
    <name evidence="2" type="ORF">IDM49_00695</name>
</gene>
<evidence type="ECO:0000313" key="3">
    <source>
        <dbReference type="Proteomes" id="UP000516404"/>
    </source>
</evidence>
<reference evidence="2 3" key="1">
    <citation type="submission" date="2020-09" db="EMBL/GenBank/DDBJ databases">
        <title>Investigation of environmental microbes.</title>
        <authorList>
            <person name="Ou Y."/>
            <person name="Kang Q."/>
        </authorList>
    </citation>
    <scope>NUCLEOTIDE SEQUENCE [LARGE SCALE GENOMIC DNA]</scope>
    <source>
        <strain evidence="2 3">KJZ-14</strain>
    </source>
</reference>
<feature type="transmembrane region" description="Helical" evidence="1">
    <location>
        <begin position="155"/>
        <end position="178"/>
    </location>
</feature>
<keyword evidence="1" id="KW-0812">Transmembrane</keyword>
<accession>A0A7H2BDW8</accession>